<dbReference type="Pfam" id="PF01325">
    <property type="entry name" value="Fe_dep_repress"/>
    <property type="match status" value="1"/>
</dbReference>
<dbReference type="InterPro" id="IPR036421">
    <property type="entry name" value="Fe_dep_repressor_sf"/>
</dbReference>
<evidence type="ECO:0000256" key="3">
    <source>
        <dbReference type="ARBA" id="ARBA00023125"/>
    </source>
</evidence>
<evidence type="ECO:0000256" key="2">
    <source>
        <dbReference type="ARBA" id="ARBA00023015"/>
    </source>
</evidence>
<keyword evidence="2" id="KW-0805">Transcription regulation</keyword>
<dbReference type="AlphaFoldDB" id="A0A9J6QPM8"/>
<organism evidence="6 7">
    <name type="scientific">Hominibacterium faecale</name>
    <dbReference type="NCBI Taxonomy" id="2839743"/>
    <lineage>
        <taxon>Bacteria</taxon>
        <taxon>Bacillati</taxon>
        <taxon>Bacillota</taxon>
        <taxon>Clostridia</taxon>
        <taxon>Peptostreptococcales</taxon>
        <taxon>Anaerovoracaceae</taxon>
        <taxon>Hominibacterium</taxon>
    </lineage>
</organism>
<dbReference type="SUPFAM" id="SSF46785">
    <property type="entry name" value="Winged helix' DNA-binding domain"/>
    <property type="match status" value="1"/>
</dbReference>
<feature type="domain" description="HTH dtxR-type" evidence="5">
    <location>
        <begin position="21"/>
        <end position="82"/>
    </location>
</feature>
<dbReference type="EMBL" id="JAOSHN010000005">
    <property type="protein sequence ID" value="MCU7379153.1"/>
    <property type="molecule type" value="Genomic_DNA"/>
</dbReference>
<dbReference type="InterPro" id="IPR022689">
    <property type="entry name" value="Iron_dep_repressor"/>
</dbReference>
<dbReference type="RefSeq" id="WP_253020053.1">
    <property type="nucleotide sequence ID" value="NZ_JAJAGH010000014.1"/>
</dbReference>
<dbReference type="Gene3D" id="1.10.10.10">
    <property type="entry name" value="Winged helix-like DNA-binding domain superfamily/Winged helix DNA-binding domain"/>
    <property type="match status" value="1"/>
</dbReference>
<dbReference type="SUPFAM" id="SSF47979">
    <property type="entry name" value="Iron-dependent repressor protein, dimerization domain"/>
    <property type="match status" value="1"/>
</dbReference>
<evidence type="ECO:0000256" key="4">
    <source>
        <dbReference type="ARBA" id="ARBA00023163"/>
    </source>
</evidence>
<evidence type="ECO:0000313" key="6">
    <source>
        <dbReference type="EMBL" id="MCU7379153.1"/>
    </source>
</evidence>
<dbReference type="GO" id="GO:0046983">
    <property type="term" value="F:protein dimerization activity"/>
    <property type="evidence" value="ECO:0007669"/>
    <property type="project" value="InterPro"/>
</dbReference>
<dbReference type="Gene3D" id="1.10.60.10">
    <property type="entry name" value="Iron dependent repressor, metal binding and dimerisation domain"/>
    <property type="match status" value="1"/>
</dbReference>
<dbReference type="InterPro" id="IPR001367">
    <property type="entry name" value="Fe_dep_repressor"/>
</dbReference>
<name>A0A9J6QPM8_9FIRM</name>
<proteinExistence type="inferred from homology"/>
<comment type="similarity">
    <text evidence="1">Belongs to the DtxR/MntR family.</text>
</comment>
<reference evidence="6" key="1">
    <citation type="submission" date="2022-09" db="EMBL/GenBank/DDBJ databases">
        <title>Culturomic study of gut microbiota in children with autism spectrum disorder.</title>
        <authorList>
            <person name="Efimov B.A."/>
            <person name="Chaplin A.V."/>
            <person name="Sokolova S.R."/>
            <person name="Pikina A.P."/>
            <person name="Korzhanova M."/>
            <person name="Belova V."/>
            <person name="Korostin D."/>
        </authorList>
    </citation>
    <scope>NUCLEOTIDE SEQUENCE</scope>
    <source>
        <strain evidence="6">ASD5510</strain>
    </source>
</reference>
<dbReference type="PANTHER" id="PTHR33238:SF7">
    <property type="entry name" value="IRON-DEPENDENT TRANSCRIPTIONAL REGULATOR"/>
    <property type="match status" value="1"/>
</dbReference>
<dbReference type="Pfam" id="PF02742">
    <property type="entry name" value="Fe_dep_repr_C"/>
    <property type="match status" value="1"/>
</dbReference>
<evidence type="ECO:0000256" key="1">
    <source>
        <dbReference type="ARBA" id="ARBA00007871"/>
    </source>
</evidence>
<dbReference type="PANTHER" id="PTHR33238">
    <property type="entry name" value="IRON (METAL) DEPENDENT REPRESSOR, DTXR FAMILY"/>
    <property type="match status" value="1"/>
</dbReference>
<keyword evidence="3" id="KW-0238">DNA-binding</keyword>
<keyword evidence="7" id="KW-1185">Reference proteome</keyword>
<dbReference type="InterPro" id="IPR050536">
    <property type="entry name" value="DtxR_MntR_Metal-Reg"/>
</dbReference>
<evidence type="ECO:0000259" key="5">
    <source>
        <dbReference type="PROSITE" id="PS50944"/>
    </source>
</evidence>
<dbReference type="GO" id="GO:0046914">
    <property type="term" value="F:transition metal ion binding"/>
    <property type="evidence" value="ECO:0007669"/>
    <property type="project" value="InterPro"/>
</dbReference>
<dbReference type="Proteomes" id="UP001065549">
    <property type="component" value="Unassembled WGS sequence"/>
</dbReference>
<dbReference type="GO" id="GO:0003677">
    <property type="term" value="F:DNA binding"/>
    <property type="evidence" value="ECO:0007669"/>
    <property type="project" value="UniProtKB-KW"/>
</dbReference>
<sequence length="151" mass="17610">MDQKRQFYTLKGYQLNETVSLTPAMEDYLEMIYRILCERKVVRIGELAKMLHVASSSASKMVRQLHELGLVAFEKYGYIQMTEKGLAQGGYLLYRHEVLHTFLCLLNGSQEELEQVEKIEHFLNRETIHNLELLTQEMKKKKTMAPEITAP</sequence>
<dbReference type="InterPro" id="IPR036388">
    <property type="entry name" value="WH-like_DNA-bd_sf"/>
</dbReference>
<dbReference type="PROSITE" id="PS50944">
    <property type="entry name" value="HTH_DTXR"/>
    <property type="match status" value="1"/>
</dbReference>
<keyword evidence="4" id="KW-0804">Transcription</keyword>
<comment type="caution">
    <text evidence="6">The sequence shown here is derived from an EMBL/GenBank/DDBJ whole genome shotgun (WGS) entry which is preliminary data.</text>
</comment>
<dbReference type="SMART" id="SM00529">
    <property type="entry name" value="HTH_DTXR"/>
    <property type="match status" value="1"/>
</dbReference>
<protein>
    <submittedName>
        <fullName evidence="6">Metal-dependent transcriptional regulator</fullName>
    </submittedName>
</protein>
<evidence type="ECO:0000313" key="7">
    <source>
        <dbReference type="Proteomes" id="UP001065549"/>
    </source>
</evidence>
<dbReference type="InterPro" id="IPR022687">
    <property type="entry name" value="HTH_DTXR"/>
</dbReference>
<accession>A0A9J6QPM8</accession>
<gene>
    <name evidence="6" type="ORF">OBO34_12430</name>
</gene>
<dbReference type="InterPro" id="IPR036390">
    <property type="entry name" value="WH_DNA-bd_sf"/>
</dbReference>
<dbReference type="GO" id="GO:0003700">
    <property type="term" value="F:DNA-binding transcription factor activity"/>
    <property type="evidence" value="ECO:0007669"/>
    <property type="project" value="InterPro"/>
</dbReference>